<dbReference type="KEGG" id="qsa:O6P43_033548"/>
<accession>A0AAD7KQS9</accession>
<dbReference type="PANTHER" id="PTHR47123">
    <property type="entry name" value="F-BOX PROTEIN SKIP23"/>
    <property type="match status" value="1"/>
</dbReference>
<dbReference type="PANTHER" id="PTHR47123:SF3">
    <property type="entry name" value="DUF295 DOMAIN-CONTAINING PROTEIN"/>
    <property type="match status" value="1"/>
</dbReference>
<protein>
    <submittedName>
        <fullName evidence="2">F-box protein</fullName>
    </submittedName>
</protein>
<evidence type="ECO:0000259" key="1">
    <source>
        <dbReference type="Pfam" id="PF03478"/>
    </source>
</evidence>
<dbReference type="Proteomes" id="UP001163823">
    <property type="component" value="Chromosome 14"/>
</dbReference>
<keyword evidence="3" id="KW-1185">Reference proteome</keyword>
<reference evidence="2" key="1">
    <citation type="journal article" date="2023" name="Science">
        <title>Elucidation of the pathway for biosynthesis of saponin adjuvants from the soapbark tree.</title>
        <authorList>
            <person name="Reed J."/>
            <person name="Orme A."/>
            <person name="El-Demerdash A."/>
            <person name="Owen C."/>
            <person name="Martin L.B.B."/>
            <person name="Misra R.C."/>
            <person name="Kikuchi S."/>
            <person name="Rejzek M."/>
            <person name="Martin A.C."/>
            <person name="Harkess A."/>
            <person name="Leebens-Mack J."/>
            <person name="Louveau T."/>
            <person name="Stephenson M.J."/>
            <person name="Osbourn A."/>
        </authorList>
    </citation>
    <scope>NUCLEOTIDE SEQUENCE</scope>
    <source>
        <strain evidence="2">S10</strain>
    </source>
</reference>
<dbReference type="Pfam" id="PF03478">
    <property type="entry name" value="Beta-prop_KIB1-4"/>
    <property type="match status" value="1"/>
</dbReference>
<dbReference type="AlphaFoldDB" id="A0AAD7KQS9"/>
<feature type="domain" description="KIB1-4 beta-propeller" evidence="1">
    <location>
        <begin position="83"/>
        <end position="351"/>
    </location>
</feature>
<sequence>MDANTVQPQPPWSDLRDDLLGAIANRLNSPTDILYFRGVCPTWRNAVPKPNNSSVPNSLKFPFPIGPNPALNPKRRGYFTLIESTVYCIQPLRKSSDTRRKNPKSWLVKIEDSDKVGKVRFKDPLCQFEFQNLSVHLPKVLNLLDYKVFEVSKVYNLHFVGSGKNPEMEFNELKSTRIKKVAVSSKNDPFVVMTLHTGGKLGIWKMTDKKWNNIDDGRERSHYDDFAYHKGKFYAVDFKGHVISVDPSLKITEYFDPDFLYAFDSGSDSEFSGVDHDYPFYFQVYKLNDEENRWGFVESLGDRAIFLGDDCNFSVSARDFPGCKSNCIYFTDDSFSEGDDDHPGYDTGLYDLKNHCAKPLSAAVGYSELFWPPPTWLK</sequence>
<comment type="caution">
    <text evidence="2">The sequence shown here is derived from an EMBL/GenBank/DDBJ whole genome shotgun (WGS) entry which is preliminary data.</text>
</comment>
<evidence type="ECO:0000313" key="2">
    <source>
        <dbReference type="EMBL" id="KAJ7944090.1"/>
    </source>
</evidence>
<dbReference type="EMBL" id="JARAOO010000014">
    <property type="protein sequence ID" value="KAJ7944090.1"/>
    <property type="molecule type" value="Genomic_DNA"/>
</dbReference>
<dbReference type="InterPro" id="IPR051304">
    <property type="entry name" value="SCF_F-box_domain"/>
</dbReference>
<name>A0AAD7KQS9_QUISA</name>
<proteinExistence type="predicted"/>
<evidence type="ECO:0000313" key="3">
    <source>
        <dbReference type="Proteomes" id="UP001163823"/>
    </source>
</evidence>
<dbReference type="InterPro" id="IPR005174">
    <property type="entry name" value="KIB1-4_b-propeller"/>
</dbReference>
<gene>
    <name evidence="2" type="ORF">O6P43_033548</name>
</gene>
<organism evidence="2 3">
    <name type="scientific">Quillaja saponaria</name>
    <name type="common">Soap bark tree</name>
    <dbReference type="NCBI Taxonomy" id="32244"/>
    <lineage>
        <taxon>Eukaryota</taxon>
        <taxon>Viridiplantae</taxon>
        <taxon>Streptophyta</taxon>
        <taxon>Embryophyta</taxon>
        <taxon>Tracheophyta</taxon>
        <taxon>Spermatophyta</taxon>
        <taxon>Magnoliopsida</taxon>
        <taxon>eudicotyledons</taxon>
        <taxon>Gunneridae</taxon>
        <taxon>Pentapetalae</taxon>
        <taxon>rosids</taxon>
        <taxon>fabids</taxon>
        <taxon>Fabales</taxon>
        <taxon>Quillajaceae</taxon>
        <taxon>Quillaja</taxon>
    </lineage>
</organism>